<keyword evidence="2" id="KW-1185">Reference proteome</keyword>
<dbReference type="InterPro" id="IPR006311">
    <property type="entry name" value="TAT_signal"/>
</dbReference>
<name>A0A437RMK8_9BURK</name>
<reference evidence="1 2" key="1">
    <citation type="submission" date="2019-01" db="EMBL/GenBank/DDBJ databases">
        <authorList>
            <person name="Chen W.-M."/>
        </authorList>
    </citation>
    <scope>NUCLEOTIDE SEQUENCE [LARGE SCALE GENOMIC DNA]</scope>
    <source>
        <strain evidence="1 2">KYPY4</strain>
    </source>
</reference>
<dbReference type="CDD" id="cd06233">
    <property type="entry name" value="M14-like"/>
    <property type="match status" value="1"/>
</dbReference>
<dbReference type="EMBL" id="SACR01000002">
    <property type="protein sequence ID" value="RVU47815.1"/>
    <property type="molecule type" value="Genomic_DNA"/>
</dbReference>
<dbReference type="SUPFAM" id="SSF53187">
    <property type="entry name" value="Zn-dependent exopeptidases"/>
    <property type="match status" value="1"/>
</dbReference>
<dbReference type="Gene3D" id="3.40.630.10">
    <property type="entry name" value="Zn peptidases"/>
    <property type="match status" value="1"/>
</dbReference>
<dbReference type="Pfam" id="PF10994">
    <property type="entry name" value="DUF2817"/>
    <property type="match status" value="1"/>
</dbReference>
<comment type="caution">
    <text evidence="1">The sequence shown here is derived from an EMBL/GenBank/DDBJ whole genome shotgun (WGS) entry which is preliminary data.</text>
</comment>
<organism evidence="1 2">
    <name type="scientific">Rubrivivax rivuli</name>
    <dbReference type="NCBI Taxonomy" id="1862385"/>
    <lineage>
        <taxon>Bacteria</taxon>
        <taxon>Pseudomonadati</taxon>
        <taxon>Pseudomonadota</taxon>
        <taxon>Betaproteobacteria</taxon>
        <taxon>Burkholderiales</taxon>
        <taxon>Sphaerotilaceae</taxon>
        <taxon>Rubrivivax</taxon>
    </lineage>
</organism>
<dbReference type="InterPro" id="IPR021259">
    <property type="entry name" value="DUF2817"/>
</dbReference>
<dbReference type="AlphaFoldDB" id="A0A437RMK8"/>
<dbReference type="Proteomes" id="UP000285575">
    <property type="component" value="Unassembled WGS sequence"/>
</dbReference>
<proteinExistence type="predicted"/>
<dbReference type="PROSITE" id="PS51318">
    <property type="entry name" value="TAT"/>
    <property type="match status" value="1"/>
</dbReference>
<accession>A0A437RMK8</accession>
<sequence>MDADHHFAPSYRAARRLFLDASGAAGATVQTLAHPLPGAEGEALAMDVARVGGFDLPRLLVISSACHGVEGHCGSGVQHALLGNPGFLQEAQAAGVALLFVHALNPHGFSHSRRVTHEGVDLNRNFIAFEGLDGLHRPANTGYDALAHLLVPPTWPPSEENEAALQAYTQQHGERGFQQAVSGGQYRHPLGLFYGGSGPTWSRLAIERVLRQHGAGVQQLAWIDLHTGLGPSGHGERIFAAPADAQTLARARAWWQADGGVVTALHDGSSSASQISGMLWQAARDSCPRAEYTGIALEYGTVSLAQTLWALRFDHWCAAQPPGTVPADTREAARSAMREAFYTDTPLWKQQIVTQGLAAARLALAGLSQA</sequence>
<protein>
    <submittedName>
        <fullName evidence="1">DUF2817 domain-containing protein</fullName>
    </submittedName>
</protein>
<dbReference type="OrthoDB" id="4014363at2"/>
<evidence type="ECO:0000313" key="1">
    <source>
        <dbReference type="EMBL" id="RVU47815.1"/>
    </source>
</evidence>
<gene>
    <name evidence="1" type="ORF">EOE66_06330</name>
</gene>
<evidence type="ECO:0000313" key="2">
    <source>
        <dbReference type="Proteomes" id="UP000285575"/>
    </source>
</evidence>